<feature type="chain" id="PRO_5012730347" description="NlpE N-terminal domain-containing protein" evidence="1">
    <location>
        <begin position="16"/>
        <end position="160"/>
    </location>
</feature>
<dbReference type="EMBL" id="FUYR01000006">
    <property type="protein sequence ID" value="SKB91242.1"/>
    <property type="molecule type" value="Genomic_DNA"/>
</dbReference>
<keyword evidence="3" id="KW-1185">Reference proteome</keyword>
<sequence>MKRLMILFAGTLSMAACTSQPEKTTESSDTTVNVNTDVKVTEEPMVETLCFQKLAGTANQDTTSLKLTLDGDNVTGDFGHYPKEKDRRVGRINATRDGDLIKGTWVYMQEGTNDTLQVEFKLSGDKLVQKNYTIDPKTGREVFSDASVFNIEFDKVDCKN</sequence>
<name>A0A1T5F4W4_9SPHI</name>
<protein>
    <recommendedName>
        <fullName evidence="4">NlpE N-terminal domain-containing protein</fullName>
    </recommendedName>
</protein>
<evidence type="ECO:0000313" key="3">
    <source>
        <dbReference type="Proteomes" id="UP000189981"/>
    </source>
</evidence>
<feature type="signal peptide" evidence="1">
    <location>
        <begin position="1"/>
        <end position="15"/>
    </location>
</feature>
<dbReference type="OrthoDB" id="794403at2"/>
<proteinExistence type="predicted"/>
<dbReference type="Proteomes" id="UP000189981">
    <property type="component" value="Unassembled WGS sequence"/>
</dbReference>
<dbReference type="AlphaFoldDB" id="A0A1T5F4W4"/>
<reference evidence="3" key="1">
    <citation type="submission" date="2017-02" db="EMBL/GenBank/DDBJ databases">
        <authorList>
            <person name="Varghese N."/>
            <person name="Submissions S."/>
        </authorList>
    </citation>
    <scope>NUCLEOTIDE SEQUENCE [LARGE SCALE GENOMIC DNA]</scope>
    <source>
        <strain evidence="3">DSM 22385</strain>
    </source>
</reference>
<accession>A0A1T5F4W4</accession>
<dbReference type="RefSeq" id="WP_079703929.1">
    <property type="nucleotide sequence ID" value="NZ_FUYR01000006.1"/>
</dbReference>
<evidence type="ECO:0000313" key="2">
    <source>
        <dbReference type="EMBL" id="SKB91242.1"/>
    </source>
</evidence>
<keyword evidence="1" id="KW-0732">Signal</keyword>
<evidence type="ECO:0008006" key="4">
    <source>
        <dbReference type="Google" id="ProtNLM"/>
    </source>
</evidence>
<evidence type="ECO:0000256" key="1">
    <source>
        <dbReference type="SAM" id="SignalP"/>
    </source>
</evidence>
<organism evidence="2 3">
    <name type="scientific">Daejeonella lutea</name>
    <dbReference type="NCBI Taxonomy" id="572036"/>
    <lineage>
        <taxon>Bacteria</taxon>
        <taxon>Pseudomonadati</taxon>
        <taxon>Bacteroidota</taxon>
        <taxon>Sphingobacteriia</taxon>
        <taxon>Sphingobacteriales</taxon>
        <taxon>Sphingobacteriaceae</taxon>
        <taxon>Daejeonella</taxon>
    </lineage>
</organism>
<dbReference type="STRING" id="572036.SAMN05661099_3425"/>
<gene>
    <name evidence="2" type="ORF">SAMN05661099_3425</name>
</gene>
<dbReference type="PROSITE" id="PS51257">
    <property type="entry name" value="PROKAR_LIPOPROTEIN"/>
    <property type="match status" value="1"/>
</dbReference>